<comment type="function">
    <text evidence="7">Catalyzes the release of premature peptidyl moieties from peptidyl-tRNA molecules trapped in stalled 50S ribosomal subunits, and thus maintains levels of free tRNAs and 50S ribosomes.</text>
</comment>
<feature type="binding site" evidence="7">
    <location>
        <position position="20"/>
    </location>
    <ligand>
        <name>tRNA</name>
        <dbReference type="ChEBI" id="CHEBI:17843"/>
    </ligand>
</feature>
<dbReference type="SUPFAM" id="SSF53178">
    <property type="entry name" value="Peptidyl-tRNA hydrolase-like"/>
    <property type="match status" value="1"/>
</dbReference>
<gene>
    <name evidence="7" type="primary">pth</name>
    <name evidence="8" type="ORF">C272_00145</name>
</gene>
<protein>
    <recommendedName>
        <fullName evidence="6 7">Peptidyl-tRNA hydrolase</fullName>
        <shortName evidence="7">Pth</shortName>
        <ecNumber evidence="1 7">3.1.1.29</ecNumber>
    </recommendedName>
</protein>
<comment type="catalytic activity">
    <reaction evidence="7">
        <text>an N-acyl-L-alpha-aminoacyl-tRNA + H2O = an N-acyl-L-amino acid + a tRNA + H(+)</text>
        <dbReference type="Rhea" id="RHEA:54448"/>
        <dbReference type="Rhea" id="RHEA-COMP:10123"/>
        <dbReference type="Rhea" id="RHEA-COMP:13883"/>
        <dbReference type="ChEBI" id="CHEBI:15377"/>
        <dbReference type="ChEBI" id="CHEBI:15378"/>
        <dbReference type="ChEBI" id="CHEBI:59874"/>
        <dbReference type="ChEBI" id="CHEBI:78442"/>
        <dbReference type="ChEBI" id="CHEBI:138191"/>
        <dbReference type="EC" id="3.1.1.29"/>
    </reaction>
</comment>
<comment type="function">
    <text evidence="7">Hydrolyzes ribosome-free peptidyl-tRNAs (with 1 or more amino acids incorporated), which drop off the ribosome during protein synthesis, or as a result of ribosome stalling.</text>
</comment>
<dbReference type="CDD" id="cd00462">
    <property type="entry name" value="PTH"/>
    <property type="match status" value="1"/>
</dbReference>
<evidence type="ECO:0000256" key="4">
    <source>
        <dbReference type="ARBA" id="ARBA00022884"/>
    </source>
</evidence>
<dbReference type="Pfam" id="PF01195">
    <property type="entry name" value="Pept_tRNA_hydro"/>
    <property type="match status" value="1"/>
</dbReference>
<evidence type="ECO:0000256" key="2">
    <source>
        <dbReference type="ARBA" id="ARBA00022555"/>
    </source>
</evidence>
<evidence type="ECO:0000313" key="8">
    <source>
        <dbReference type="EMBL" id="EKU49099.1"/>
    </source>
</evidence>
<dbReference type="InterPro" id="IPR001328">
    <property type="entry name" value="Pept_tRNA_hydro"/>
</dbReference>
<feature type="binding site" evidence="7">
    <location>
        <position position="78"/>
    </location>
    <ligand>
        <name>tRNA</name>
        <dbReference type="ChEBI" id="CHEBI:17843"/>
    </ligand>
</feature>
<comment type="caution">
    <text evidence="8">The sequence shown here is derived from an EMBL/GenBank/DDBJ whole genome shotgun (WGS) entry which is preliminary data.</text>
</comment>
<dbReference type="PATRIC" id="fig|1229781.4.peg.29"/>
<comment type="similarity">
    <text evidence="5 7">Belongs to the PTH family.</text>
</comment>
<feature type="binding site" evidence="7">
    <location>
        <position position="80"/>
    </location>
    <ligand>
        <name>tRNA</name>
        <dbReference type="ChEBI" id="CHEBI:17843"/>
    </ligand>
</feature>
<sequence>MTMSSEAWLVFGLGNPGPEYAATRHNIGQMVVAELASRMGISLTRTKLRANVGTGRLPTGSVPGVPGPRVVLATSTGYMNNSGGPLRQVADFYGIDPDHIIAVHDDVDLPFDTIKAKVGGGEGGHNGLRSMTSALGTKDYVRIRAGVARPTGRQDTADYVLRPFAKDERTTLPIFVSDVADAVEMCIIEGLLPVQAKFHARS</sequence>
<proteinExistence type="inferred from homology"/>
<evidence type="ECO:0000256" key="1">
    <source>
        <dbReference type="ARBA" id="ARBA00013260"/>
    </source>
</evidence>
<dbReference type="EMBL" id="AMSP01000001">
    <property type="protein sequence ID" value="EKU49099.1"/>
    <property type="molecule type" value="Genomic_DNA"/>
</dbReference>
<keyword evidence="2 7" id="KW-0820">tRNA-binding</keyword>
<evidence type="ECO:0000313" key="9">
    <source>
        <dbReference type="Proteomes" id="UP000009879"/>
    </source>
</evidence>
<keyword evidence="7" id="KW-0963">Cytoplasm</keyword>
<accession>K9AP46</accession>
<dbReference type="NCBIfam" id="TIGR00447">
    <property type="entry name" value="pth"/>
    <property type="match status" value="1"/>
</dbReference>
<dbReference type="GO" id="GO:0000049">
    <property type="term" value="F:tRNA binding"/>
    <property type="evidence" value="ECO:0007669"/>
    <property type="project" value="UniProtKB-UniRule"/>
</dbReference>
<comment type="subcellular location">
    <subcellularLocation>
        <location evidence="7">Cytoplasm</location>
    </subcellularLocation>
</comment>
<evidence type="ECO:0000256" key="7">
    <source>
        <dbReference type="HAMAP-Rule" id="MF_00083"/>
    </source>
</evidence>
<feature type="site" description="Discriminates between blocked and unblocked aminoacyl-tRNA" evidence="7">
    <location>
        <position position="15"/>
    </location>
</feature>
<feature type="active site" description="Proton acceptor" evidence="7">
    <location>
        <position position="25"/>
    </location>
</feature>
<reference evidence="8 9" key="1">
    <citation type="submission" date="2012-09" db="EMBL/GenBank/DDBJ databases">
        <title>Genome Sequence of Brevibacterium casei S18.</title>
        <authorList>
            <person name="Sharma R."/>
            <person name="Singh A."/>
            <person name="Jangir P.K."/>
        </authorList>
    </citation>
    <scope>NUCLEOTIDE SEQUENCE [LARGE SCALE GENOMIC DNA]</scope>
    <source>
        <strain evidence="8 9">S18</strain>
    </source>
</reference>
<name>K9AP46_9MICO</name>
<keyword evidence="4 7" id="KW-0694">RNA-binding</keyword>
<dbReference type="GO" id="GO:0006515">
    <property type="term" value="P:protein quality control for misfolded or incompletely synthesized proteins"/>
    <property type="evidence" value="ECO:0007669"/>
    <property type="project" value="UniProtKB-UniRule"/>
</dbReference>
<dbReference type="AlphaFoldDB" id="K9AP46"/>
<dbReference type="InterPro" id="IPR018171">
    <property type="entry name" value="Pept_tRNA_hydro_CS"/>
</dbReference>
<keyword evidence="9" id="KW-1185">Reference proteome</keyword>
<dbReference type="GO" id="GO:0004045">
    <property type="term" value="F:peptidyl-tRNA hydrolase activity"/>
    <property type="evidence" value="ECO:0007669"/>
    <property type="project" value="UniProtKB-UniRule"/>
</dbReference>
<dbReference type="EC" id="3.1.1.29" evidence="1 7"/>
<dbReference type="Gene3D" id="3.40.50.1470">
    <property type="entry name" value="Peptidyl-tRNA hydrolase"/>
    <property type="match status" value="1"/>
</dbReference>
<dbReference type="PANTHER" id="PTHR17224:SF1">
    <property type="entry name" value="PEPTIDYL-TRNA HYDROLASE"/>
    <property type="match status" value="1"/>
</dbReference>
<dbReference type="GO" id="GO:0072344">
    <property type="term" value="P:rescue of stalled ribosome"/>
    <property type="evidence" value="ECO:0007669"/>
    <property type="project" value="UniProtKB-UniRule"/>
</dbReference>
<organism evidence="8 9">
    <name type="scientific">Brevibacterium casei S18</name>
    <dbReference type="NCBI Taxonomy" id="1229781"/>
    <lineage>
        <taxon>Bacteria</taxon>
        <taxon>Bacillati</taxon>
        <taxon>Actinomycetota</taxon>
        <taxon>Actinomycetes</taxon>
        <taxon>Micrococcales</taxon>
        <taxon>Brevibacteriaceae</taxon>
        <taxon>Brevibacterium</taxon>
    </lineage>
</organism>
<dbReference type="GO" id="GO:0005737">
    <property type="term" value="C:cytoplasm"/>
    <property type="evidence" value="ECO:0007669"/>
    <property type="project" value="UniProtKB-SubCell"/>
</dbReference>
<dbReference type="PANTHER" id="PTHR17224">
    <property type="entry name" value="PEPTIDYL-TRNA HYDROLASE"/>
    <property type="match status" value="1"/>
</dbReference>
<dbReference type="HAMAP" id="MF_00083">
    <property type="entry name" value="Pept_tRNA_hydro_bact"/>
    <property type="match status" value="1"/>
</dbReference>
<dbReference type="eggNOG" id="COG0193">
    <property type="taxonomic scope" value="Bacteria"/>
</dbReference>
<evidence type="ECO:0000256" key="3">
    <source>
        <dbReference type="ARBA" id="ARBA00022801"/>
    </source>
</evidence>
<dbReference type="Proteomes" id="UP000009879">
    <property type="component" value="Unassembled WGS sequence"/>
</dbReference>
<feature type="site" description="Stabilizes the basic form of H active site to accept a proton" evidence="7">
    <location>
        <position position="105"/>
    </location>
</feature>
<comment type="subunit">
    <text evidence="7">Monomer.</text>
</comment>
<feature type="binding site" evidence="7">
    <location>
        <position position="126"/>
    </location>
    <ligand>
        <name>tRNA</name>
        <dbReference type="ChEBI" id="CHEBI:17843"/>
    </ligand>
</feature>
<evidence type="ECO:0000256" key="5">
    <source>
        <dbReference type="ARBA" id="ARBA00038063"/>
    </source>
</evidence>
<keyword evidence="3 7" id="KW-0378">Hydrolase</keyword>
<evidence type="ECO:0000256" key="6">
    <source>
        <dbReference type="ARBA" id="ARBA00050038"/>
    </source>
</evidence>
<dbReference type="InterPro" id="IPR036416">
    <property type="entry name" value="Pept_tRNA_hydro_sf"/>
</dbReference>
<dbReference type="PROSITE" id="PS01196">
    <property type="entry name" value="PEPT_TRNA_HYDROL_2"/>
    <property type="match status" value="1"/>
</dbReference>